<reference evidence="3" key="1">
    <citation type="submission" date="2019-05" db="EMBL/GenBank/DDBJ databases">
        <title>Complete Genome Sequence and Methylation Pattern of the Halophilic Archaeon Natrinema pallidum BOL6-1.</title>
        <authorList>
            <person name="DasSarma P."/>
            <person name="DasSarma B.P."/>
            <person name="DasSarma S.L."/>
            <person name="Martinez F.L."/>
            <person name="Guzman D."/>
            <person name="Roberts R.J."/>
            <person name="DasSarma S."/>
        </authorList>
    </citation>
    <scope>NUCLEOTIDE SEQUENCE [LARGE SCALE GENOMIC DNA]</scope>
    <source>
        <strain evidence="3">BOL6-1</strain>
    </source>
</reference>
<keyword evidence="3" id="KW-1185">Reference proteome</keyword>
<dbReference type="Proteomes" id="UP000307562">
    <property type="component" value="Chromosome"/>
</dbReference>
<feature type="region of interest" description="Disordered" evidence="1">
    <location>
        <begin position="1"/>
        <end position="38"/>
    </location>
</feature>
<accession>A0A4P9TJC6</accession>
<dbReference type="EMBL" id="CP040637">
    <property type="protein sequence ID" value="QCW04112.1"/>
    <property type="molecule type" value="Genomic_DNA"/>
</dbReference>
<evidence type="ECO:0000313" key="2">
    <source>
        <dbReference type="EMBL" id="QCW04112.1"/>
    </source>
</evidence>
<organism evidence="2 3">
    <name type="scientific">Natrinema pallidum</name>
    <dbReference type="NCBI Taxonomy" id="69527"/>
    <lineage>
        <taxon>Archaea</taxon>
        <taxon>Methanobacteriati</taxon>
        <taxon>Methanobacteriota</taxon>
        <taxon>Stenosarchaea group</taxon>
        <taxon>Halobacteria</taxon>
        <taxon>Halobacteriales</taxon>
        <taxon>Natrialbaceae</taxon>
        <taxon>Natrinema</taxon>
    </lineage>
</organism>
<gene>
    <name evidence="2" type="ORF">FGF80_13095</name>
</gene>
<dbReference type="AlphaFoldDB" id="A0A4P9TJC6"/>
<feature type="compositionally biased region" description="Polar residues" evidence="1">
    <location>
        <begin position="23"/>
        <end position="38"/>
    </location>
</feature>
<dbReference type="RefSeq" id="WP_138654472.1">
    <property type="nucleotide sequence ID" value="NZ_CP040637.1"/>
</dbReference>
<protein>
    <submittedName>
        <fullName evidence="2">Uncharacterized protein</fullName>
    </submittedName>
</protein>
<dbReference type="KEGG" id="npl:FGF80_13095"/>
<evidence type="ECO:0000313" key="3">
    <source>
        <dbReference type="Proteomes" id="UP000307562"/>
    </source>
</evidence>
<feature type="compositionally biased region" description="Low complexity" evidence="1">
    <location>
        <begin position="1"/>
        <end position="10"/>
    </location>
</feature>
<proteinExistence type="predicted"/>
<dbReference type="GeneID" id="96156951"/>
<sequence>MATASSTDSSQSDKNDNGELGSSEDNTNTGGLTISEATISEKLDDESSFTVEEAGTTYEIAENDNQGPKVSTVTASSEVVRDFCVTRDIYKGIPVDLCFTLYECGAQVELDLSVATGSFDLPCGETKCKEEEYDVGFGTLGWEICQEPDGDIVVSYDGWVWHGTGTKDVSDEIKITR</sequence>
<evidence type="ECO:0000256" key="1">
    <source>
        <dbReference type="SAM" id="MobiDB-lite"/>
    </source>
</evidence>
<name>A0A4P9TJC6_9EURY</name>